<gene>
    <name evidence="6" type="ORF">UFOPK3522_01631</name>
</gene>
<dbReference type="PANTHER" id="PTHR43806:SF11">
    <property type="entry name" value="CEREVISIN-RELATED"/>
    <property type="match status" value="1"/>
</dbReference>
<evidence type="ECO:0000256" key="4">
    <source>
        <dbReference type="ARBA" id="ARBA00022825"/>
    </source>
</evidence>
<dbReference type="Gene3D" id="3.40.50.200">
    <property type="entry name" value="Peptidase S8/S53 domain"/>
    <property type="match status" value="1"/>
</dbReference>
<reference evidence="6" key="1">
    <citation type="submission" date="2020-05" db="EMBL/GenBank/DDBJ databases">
        <authorList>
            <person name="Chiriac C."/>
            <person name="Salcher M."/>
            <person name="Ghai R."/>
            <person name="Kavagutti S V."/>
        </authorList>
    </citation>
    <scope>NUCLEOTIDE SEQUENCE</scope>
</reference>
<accession>A0A6J5ZYT5</accession>
<dbReference type="AlphaFoldDB" id="A0A6J5ZYT5"/>
<dbReference type="InterPro" id="IPR000209">
    <property type="entry name" value="Peptidase_S8/S53_dom"/>
</dbReference>
<dbReference type="PROSITE" id="PS00138">
    <property type="entry name" value="SUBTILASE_SER"/>
    <property type="match status" value="1"/>
</dbReference>
<evidence type="ECO:0000256" key="1">
    <source>
        <dbReference type="ARBA" id="ARBA00011073"/>
    </source>
</evidence>
<sequence>MPLAACALAIAGAGTASAGSVGAAPIKLPGAGASRAAASDWIIGARAGARSDQLAARFGAQPITGLPAFTVARAKATEMAAALKRERLLAWAEPNIRAKRKSAYEGQLDRWARVAVVPADFAWPAPGSVAVAVLDDRVDGSVSDLSQQTRWLNSTPVTEAHGTMVASTISAVVGRGPIVGVFPGTPILSYGLTSFSCANVAAGIDAAVKAGARIINMSLGTEIGCFTMNAAIQRAYSKDVLSVAAAGNEFTEGNPTEYPAAFPHVVSVAATDSRGRVSEFSTANAAVDVAAPGVGVPVDVPLKFDNEDGNPTDGATTANGTSFSSPITAGAAAWIASVRPDLKPGQIADLLRKGAKDVAPKGYDRNTGFGLVNIPASLALPTPMLDPQEPNDSIPLVDGTALGSKAPLLWTGGVAASLAAKIDQLKDPLDIYRIRIPARSTAKISLTPKFGGVDLTVYTSTAKSASGSRYRVAYSKKSGKLVDRVAVKNSSTNTKNFYVVVSDHDSKLLNAEYTLRISR</sequence>
<protein>
    <submittedName>
        <fullName evidence="6">Unannotated protein</fullName>
    </submittedName>
</protein>
<feature type="domain" description="Peptidase S8/S53" evidence="5">
    <location>
        <begin position="129"/>
        <end position="370"/>
    </location>
</feature>
<dbReference type="InterPro" id="IPR023828">
    <property type="entry name" value="Peptidase_S8_Ser-AS"/>
</dbReference>
<dbReference type="GO" id="GO:0004252">
    <property type="term" value="F:serine-type endopeptidase activity"/>
    <property type="evidence" value="ECO:0007669"/>
    <property type="project" value="InterPro"/>
</dbReference>
<dbReference type="PRINTS" id="PR00723">
    <property type="entry name" value="SUBTILISIN"/>
</dbReference>
<dbReference type="PANTHER" id="PTHR43806">
    <property type="entry name" value="PEPTIDASE S8"/>
    <property type="match status" value="1"/>
</dbReference>
<dbReference type="InterPro" id="IPR036852">
    <property type="entry name" value="Peptidase_S8/S53_dom_sf"/>
</dbReference>
<evidence type="ECO:0000259" key="5">
    <source>
        <dbReference type="Pfam" id="PF00082"/>
    </source>
</evidence>
<keyword evidence="3" id="KW-0378">Hydrolase</keyword>
<dbReference type="Pfam" id="PF00082">
    <property type="entry name" value="Peptidase_S8"/>
    <property type="match status" value="1"/>
</dbReference>
<keyword evidence="2" id="KW-0645">Protease</keyword>
<evidence type="ECO:0000313" key="6">
    <source>
        <dbReference type="EMBL" id="CAB4347275.1"/>
    </source>
</evidence>
<dbReference type="PROSITE" id="PS51892">
    <property type="entry name" value="SUBTILASE"/>
    <property type="match status" value="1"/>
</dbReference>
<dbReference type="Gene3D" id="2.60.120.380">
    <property type="match status" value="1"/>
</dbReference>
<dbReference type="EMBL" id="CAESAO010000205">
    <property type="protein sequence ID" value="CAB4347275.1"/>
    <property type="molecule type" value="Genomic_DNA"/>
</dbReference>
<comment type="similarity">
    <text evidence="1">Belongs to the peptidase S8 family.</text>
</comment>
<evidence type="ECO:0000256" key="3">
    <source>
        <dbReference type="ARBA" id="ARBA00022801"/>
    </source>
</evidence>
<dbReference type="InterPro" id="IPR050131">
    <property type="entry name" value="Peptidase_S8_subtilisin-like"/>
</dbReference>
<name>A0A6J5ZYT5_9ZZZZ</name>
<evidence type="ECO:0000256" key="2">
    <source>
        <dbReference type="ARBA" id="ARBA00022670"/>
    </source>
</evidence>
<organism evidence="6">
    <name type="scientific">freshwater metagenome</name>
    <dbReference type="NCBI Taxonomy" id="449393"/>
    <lineage>
        <taxon>unclassified sequences</taxon>
        <taxon>metagenomes</taxon>
        <taxon>ecological metagenomes</taxon>
    </lineage>
</organism>
<proteinExistence type="inferred from homology"/>
<dbReference type="InterPro" id="IPR015500">
    <property type="entry name" value="Peptidase_S8_subtilisin-rel"/>
</dbReference>
<dbReference type="PROSITE" id="PS00137">
    <property type="entry name" value="SUBTILASE_HIS"/>
    <property type="match status" value="1"/>
</dbReference>
<dbReference type="GO" id="GO:0006508">
    <property type="term" value="P:proteolysis"/>
    <property type="evidence" value="ECO:0007669"/>
    <property type="project" value="UniProtKB-KW"/>
</dbReference>
<dbReference type="SUPFAM" id="SSF52743">
    <property type="entry name" value="Subtilisin-like"/>
    <property type="match status" value="1"/>
</dbReference>
<keyword evidence="4" id="KW-0720">Serine protease</keyword>
<dbReference type="InterPro" id="IPR022398">
    <property type="entry name" value="Peptidase_S8_His-AS"/>
</dbReference>